<keyword evidence="3" id="KW-1185">Reference proteome</keyword>
<evidence type="ECO:0000313" key="3">
    <source>
        <dbReference type="Proteomes" id="UP000598997"/>
    </source>
</evidence>
<dbReference type="InterPro" id="IPR010664">
    <property type="entry name" value="LipoPS_assembly_LptC-rel"/>
</dbReference>
<gene>
    <name evidence="2" type="ORF">GCM10010989_08660</name>
</gene>
<protein>
    <recommendedName>
        <fullName evidence="4">LPS export ABC transporter periplasmic protein LptC</fullName>
    </recommendedName>
</protein>
<sequence length="215" mass="23427">MTAEADIIRDKRQHMAAPGGAHDKLVRFLVLVLPVAIGVLFALMILAPLSPRGEISFLLDRDKVQVTPNRISVNKAMYRGLDAEGRPFAIMAGNAVQKTREVRKIEMDDLTARILLDNGPAELSAQNGIYDFGDDTVSVPGAVNFMAADGYRMIARNVSLDLSEKKLVGTGRVEGRIPAGTFSADRLEADLQARTVSLIGDARLRMEPGSLRMPR</sequence>
<evidence type="ECO:0000256" key="1">
    <source>
        <dbReference type="SAM" id="Phobius"/>
    </source>
</evidence>
<feature type="transmembrane region" description="Helical" evidence="1">
    <location>
        <begin position="25"/>
        <end position="47"/>
    </location>
</feature>
<reference evidence="2 3" key="1">
    <citation type="journal article" date="2014" name="Int. J. Syst. Evol. Microbiol.">
        <title>Complete genome sequence of Corynebacterium casei LMG S-19264T (=DSM 44701T), isolated from a smear-ripened cheese.</title>
        <authorList>
            <consortium name="US DOE Joint Genome Institute (JGI-PGF)"/>
            <person name="Walter F."/>
            <person name="Albersmeier A."/>
            <person name="Kalinowski J."/>
            <person name="Ruckert C."/>
        </authorList>
    </citation>
    <scope>NUCLEOTIDE SEQUENCE [LARGE SCALE GENOMIC DNA]</scope>
    <source>
        <strain evidence="2 3">CGMCC 1.15358</strain>
    </source>
</reference>
<proteinExistence type="predicted"/>
<evidence type="ECO:0008006" key="4">
    <source>
        <dbReference type="Google" id="ProtNLM"/>
    </source>
</evidence>
<organism evidence="2 3">
    <name type="scientific">Croceicoccus pelagius</name>
    <dbReference type="NCBI Taxonomy" id="1703341"/>
    <lineage>
        <taxon>Bacteria</taxon>
        <taxon>Pseudomonadati</taxon>
        <taxon>Pseudomonadota</taxon>
        <taxon>Alphaproteobacteria</taxon>
        <taxon>Sphingomonadales</taxon>
        <taxon>Erythrobacteraceae</taxon>
        <taxon>Croceicoccus</taxon>
    </lineage>
</organism>
<dbReference type="EMBL" id="BMIO01000002">
    <property type="protein sequence ID" value="GGD36803.1"/>
    <property type="molecule type" value="Genomic_DNA"/>
</dbReference>
<dbReference type="Proteomes" id="UP000598997">
    <property type="component" value="Unassembled WGS sequence"/>
</dbReference>
<dbReference type="AlphaFoldDB" id="A0A917DHZ0"/>
<keyword evidence="1" id="KW-1133">Transmembrane helix</keyword>
<keyword evidence="1" id="KW-0472">Membrane</keyword>
<keyword evidence="1" id="KW-0812">Transmembrane</keyword>
<dbReference type="RefSeq" id="WP_066764805.1">
    <property type="nucleotide sequence ID" value="NZ_BMIO01000002.1"/>
</dbReference>
<comment type="caution">
    <text evidence="2">The sequence shown here is derived from an EMBL/GenBank/DDBJ whole genome shotgun (WGS) entry which is preliminary data.</text>
</comment>
<name>A0A917DHZ0_9SPHN</name>
<evidence type="ECO:0000313" key="2">
    <source>
        <dbReference type="EMBL" id="GGD36803.1"/>
    </source>
</evidence>
<accession>A0A917DHZ0</accession>
<dbReference type="OrthoDB" id="7423492at2"/>
<dbReference type="Pfam" id="PF06835">
    <property type="entry name" value="LptC"/>
    <property type="match status" value="1"/>
</dbReference>